<evidence type="ECO:0000313" key="1">
    <source>
        <dbReference type="EMBL" id="SFR60409.1"/>
    </source>
</evidence>
<protein>
    <submittedName>
        <fullName evidence="1">Uncharacterized protein</fullName>
    </submittedName>
</protein>
<name>A0A1I6I186_9GAMM</name>
<gene>
    <name evidence="1" type="ORF">SAMN05216203_1716</name>
</gene>
<sequence length="56" mass="6104">MKRRPDMLRTVVLLFVMGLAITGLTGLQASDETPRALPSDVSAQAQWFGSARRTEG</sequence>
<dbReference type="Proteomes" id="UP000198644">
    <property type="component" value="Unassembled WGS sequence"/>
</dbReference>
<dbReference type="RefSeq" id="WP_167812615.1">
    <property type="nucleotide sequence ID" value="NZ_FOYW01000001.1"/>
</dbReference>
<organism evidence="1 2">
    <name type="scientific">Marinobacter daqiaonensis</name>
    <dbReference type="NCBI Taxonomy" id="650891"/>
    <lineage>
        <taxon>Bacteria</taxon>
        <taxon>Pseudomonadati</taxon>
        <taxon>Pseudomonadota</taxon>
        <taxon>Gammaproteobacteria</taxon>
        <taxon>Pseudomonadales</taxon>
        <taxon>Marinobacteraceae</taxon>
        <taxon>Marinobacter</taxon>
    </lineage>
</organism>
<evidence type="ECO:0000313" key="2">
    <source>
        <dbReference type="Proteomes" id="UP000198644"/>
    </source>
</evidence>
<dbReference type="AlphaFoldDB" id="A0A1I6I186"/>
<dbReference type="EMBL" id="FOYW01000001">
    <property type="protein sequence ID" value="SFR60409.1"/>
    <property type="molecule type" value="Genomic_DNA"/>
</dbReference>
<keyword evidence="2" id="KW-1185">Reference proteome</keyword>
<proteinExistence type="predicted"/>
<reference evidence="1 2" key="1">
    <citation type="submission" date="2016-10" db="EMBL/GenBank/DDBJ databases">
        <authorList>
            <person name="de Groot N.N."/>
        </authorList>
    </citation>
    <scope>NUCLEOTIDE SEQUENCE [LARGE SCALE GENOMIC DNA]</scope>
    <source>
        <strain evidence="1 2">CGMCC 1.9167</strain>
    </source>
</reference>
<accession>A0A1I6I186</accession>